<comment type="similarity">
    <text evidence="2 8">Belongs to the Mediator complex subunit 4 family.</text>
</comment>
<keyword evidence="8" id="KW-0010">Activator</keyword>
<keyword evidence="9" id="KW-0175">Coiled coil</keyword>
<feature type="region of interest" description="Disordered" evidence="10">
    <location>
        <begin position="200"/>
        <end position="256"/>
    </location>
</feature>
<keyword evidence="6 8" id="KW-0539">Nucleus</keyword>
<evidence type="ECO:0000256" key="4">
    <source>
        <dbReference type="ARBA" id="ARBA00023015"/>
    </source>
</evidence>
<feature type="coiled-coil region" evidence="9">
    <location>
        <begin position="81"/>
        <end position="133"/>
    </location>
</feature>
<reference evidence="12" key="1">
    <citation type="submission" date="2024-06" db="EMBL/GenBank/DDBJ databases">
        <title>Multi-omics analyses provide insights into the biosynthesis of the anticancer antibiotic pleurotin in Hohenbuehelia grisea.</title>
        <authorList>
            <person name="Weaver J.A."/>
            <person name="Alberti F."/>
        </authorList>
    </citation>
    <scope>NUCLEOTIDE SEQUENCE [LARGE SCALE GENOMIC DNA]</scope>
    <source>
        <strain evidence="12">T-177</strain>
    </source>
</reference>
<proteinExistence type="inferred from homology"/>
<keyword evidence="12" id="KW-1185">Reference proteome</keyword>
<dbReference type="Proteomes" id="UP001556367">
    <property type="component" value="Unassembled WGS sequence"/>
</dbReference>
<feature type="compositionally biased region" description="Pro residues" evidence="10">
    <location>
        <begin position="1"/>
        <end position="10"/>
    </location>
</feature>
<keyword evidence="4 8" id="KW-0805">Transcription regulation</keyword>
<protein>
    <recommendedName>
        <fullName evidence="3 8">Mediator of RNA polymerase II transcription subunit 4</fullName>
    </recommendedName>
    <alternativeName>
        <fullName evidence="7 8">Mediator complex subunit 4</fullName>
    </alternativeName>
</protein>
<evidence type="ECO:0000256" key="6">
    <source>
        <dbReference type="ARBA" id="ARBA00023242"/>
    </source>
</evidence>
<evidence type="ECO:0000256" key="5">
    <source>
        <dbReference type="ARBA" id="ARBA00023163"/>
    </source>
</evidence>
<evidence type="ECO:0000313" key="11">
    <source>
        <dbReference type="EMBL" id="KAL0947699.1"/>
    </source>
</evidence>
<comment type="subunit">
    <text evidence="8">Component of the Mediator complex.</text>
</comment>
<dbReference type="EMBL" id="JASNQZ010000015">
    <property type="protein sequence ID" value="KAL0947699.1"/>
    <property type="molecule type" value="Genomic_DNA"/>
</dbReference>
<gene>
    <name evidence="8" type="primary">MED4</name>
    <name evidence="11" type="ORF">HGRIS_013785</name>
</gene>
<organism evidence="11 12">
    <name type="scientific">Hohenbuehelia grisea</name>
    <dbReference type="NCBI Taxonomy" id="104357"/>
    <lineage>
        <taxon>Eukaryota</taxon>
        <taxon>Fungi</taxon>
        <taxon>Dikarya</taxon>
        <taxon>Basidiomycota</taxon>
        <taxon>Agaricomycotina</taxon>
        <taxon>Agaricomycetes</taxon>
        <taxon>Agaricomycetidae</taxon>
        <taxon>Agaricales</taxon>
        <taxon>Pleurotineae</taxon>
        <taxon>Pleurotaceae</taxon>
        <taxon>Hohenbuehelia</taxon>
    </lineage>
</organism>
<evidence type="ECO:0000256" key="9">
    <source>
        <dbReference type="SAM" id="Coils"/>
    </source>
</evidence>
<feature type="region of interest" description="Disordered" evidence="10">
    <location>
        <begin position="1"/>
        <end position="30"/>
    </location>
</feature>
<evidence type="ECO:0000256" key="2">
    <source>
        <dbReference type="ARBA" id="ARBA00009626"/>
    </source>
</evidence>
<comment type="function">
    <text evidence="8">Component of the Mediator complex, a coactivator involved in the regulated transcription of nearly all RNA polymerase II-dependent genes. Mediator functions as a bridge to convey information from gene-specific regulatory proteins to the basal RNA polymerase II transcription machinery. Mediator is recruited to promoters by direct interactions with regulatory proteins and serves as a scaffold for the assembly of a functional preinitiation complex with RNA polymerase II and the general transcription factors.</text>
</comment>
<dbReference type="PANTHER" id="PTHR13208">
    <property type="entry name" value="MEDIATOR OF RNA POLYMERASE II TRANSCRIPTION SUBUNIT 4"/>
    <property type="match status" value="1"/>
</dbReference>
<evidence type="ECO:0000256" key="7">
    <source>
        <dbReference type="ARBA" id="ARBA00031257"/>
    </source>
</evidence>
<comment type="subcellular location">
    <subcellularLocation>
        <location evidence="1 8">Nucleus</location>
    </subcellularLocation>
</comment>
<comment type="caution">
    <text evidence="11">The sequence shown here is derived from an EMBL/GenBank/DDBJ whole genome shotgun (WGS) entry which is preliminary data.</text>
</comment>
<dbReference type="PANTHER" id="PTHR13208:SF2">
    <property type="entry name" value="MEDIATOR OF RNA POLYMERASE II TRANSCRIPTION SUBUNIT 4"/>
    <property type="match status" value="1"/>
</dbReference>
<evidence type="ECO:0000256" key="1">
    <source>
        <dbReference type="ARBA" id="ARBA00004123"/>
    </source>
</evidence>
<sequence>MSSSHPPPPANALNSRNDEERAPESMTSILLGPLGGMNALAQSLFLSLGPPQSRPPPPPPIDVILGCDSALAEAVAMAHAHQVRQRRIDALLQEIEDLDARWREVCQGLEQDKTELEAILEEGEERIKAIAAAKASAVPYPDLLSYAARLSHFTSAPPYMSFQLMKQILLKKEEKVELFYPPFPNEEKIRRGRLNAEAPLGTLGETHPIKPKTASPAPGETTQAGAHAANPYRHDVGRPPPAQQIFDFDLDLNPDL</sequence>
<evidence type="ECO:0000313" key="12">
    <source>
        <dbReference type="Proteomes" id="UP001556367"/>
    </source>
</evidence>
<accession>A0ABR3IWN8</accession>
<name>A0ABR3IWN8_9AGAR</name>
<dbReference type="Pfam" id="PF10018">
    <property type="entry name" value="Med4"/>
    <property type="match status" value="1"/>
</dbReference>
<keyword evidence="5 8" id="KW-0804">Transcription</keyword>
<evidence type="ECO:0000256" key="3">
    <source>
        <dbReference type="ARBA" id="ARBA00020629"/>
    </source>
</evidence>
<evidence type="ECO:0000256" key="8">
    <source>
        <dbReference type="RuleBase" id="RU364141"/>
    </source>
</evidence>
<evidence type="ECO:0000256" key="10">
    <source>
        <dbReference type="SAM" id="MobiDB-lite"/>
    </source>
</evidence>
<dbReference type="InterPro" id="IPR019258">
    <property type="entry name" value="Mediator_Med4"/>
</dbReference>